<dbReference type="PROSITE" id="PS51257">
    <property type="entry name" value="PROKAR_LIPOPROTEIN"/>
    <property type="match status" value="1"/>
</dbReference>
<comment type="similarity">
    <text evidence="2 9">Belongs to the outer membrane factor (OMF) (TC 1.B.17) family.</text>
</comment>
<keyword evidence="9" id="KW-0732">Signal</keyword>
<proteinExistence type="inferred from homology"/>
<dbReference type="AlphaFoldDB" id="A0AAU7XVC7"/>
<evidence type="ECO:0000256" key="1">
    <source>
        <dbReference type="ARBA" id="ARBA00004459"/>
    </source>
</evidence>
<feature type="signal peptide" evidence="9">
    <location>
        <begin position="1"/>
        <end position="23"/>
    </location>
</feature>
<keyword evidence="8 9" id="KW-0449">Lipoprotein</keyword>
<evidence type="ECO:0000256" key="9">
    <source>
        <dbReference type="RuleBase" id="RU362097"/>
    </source>
</evidence>
<dbReference type="GO" id="GO:0009279">
    <property type="term" value="C:cell outer membrane"/>
    <property type="evidence" value="ECO:0007669"/>
    <property type="project" value="UniProtKB-SubCell"/>
</dbReference>
<evidence type="ECO:0000256" key="7">
    <source>
        <dbReference type="ARBA" id="ARBA00023237"/>
    </source>
</evidence>
<comment type="subcellular location">
    <subcellularLocation>
        <location evidence="1 9">Cell outer membrane</location>
        <topology evidence="1 9">Lipid-anchor</topology>
    </subcellularLocation>
</comment>
<dbReference type="Pfam" id="PF02321">
    <property type="entry name" value="OEP"/>
    <property type="match status" value="2"/>
</dbReference>
<dbReference type="PANTHER" id="PTHR30203">
    <property type="entry name" value="OUTER MEMBRANE CATION EFFLUX PROTEIN"/>
    <property type="match status" value="1"/>
</dbReference>
<dbReference type="NCBIfam" id="TIGR01845">
    <property type="entry name" value="outer_NodT"/>
    <property type="match status" value="1"/>
</dbReference>
<organism evidence="12">
    <name type="scientific">Pseudomonas solani</name>
    <dbReference type="NCBI Taxonomy" id="2731552"/>
    <lineage>
        <taxon>Bacteria</taxon>
        <taxon>Pseudomonadati</taxon>
        <taxon>Pseudomonadota</taxon>
        <taxon>Gammaproteobacteria</taxon>
        <taxon>Pseudomonadales</taxon>
        <taxon>Pseudomonadaceae</taxon>
        <taxon>Pseudomonas</taxon>
    </lineage>
</organism>
<dbReference type="Gene3D" id="2.20.200.10">
    <property type="entry name" value="Outer membrane efflux proteins (OEP)"/>
    <property type="match status" value="1"/>
</dbReference>
<evidence type="ECO:0000256" key="2">
    <source>
        <dbReference type="ARBA" id="ARBA00007613"/>
    </source>
</evidence>
<dbReference type="GO" id="GO:0015562">
    <property type="term" value="F:efflux transmembrane transporter activity"/>
    <property type="evidence" value="ECO:0007669"/>
    <property type="project" value="InterPro"/>
</dbReference>
<dbReference type="EMBL" id="CP158373">
    <property type="protein sequence ID" value="XBY61613.1"/>
    <property type="molecule type" value="Genomic_DNA"/>
</dbReference>
<evidence type="ECO:0000256" key="6">
    <source>
        <dbReference type="ARBA" id="ARBA00023139"/>
    </source>
</evidence>
<keyword evidence="10" id="KW-0175">Coiled coil</keyword>
<evidence type="ECO:0000256" key="4">
    <source>
        <dbReference type="ARBA" id="ARBA00022692"/>
    </source>
</evidence>
<gene>
    <name evidence="12" type="ORF">ABS648_16745</name>
</gene>
<evidence type="ECO:0000256" key="5">
    <source>
        <dbReference type="ARBA" id="ARBA00023136"/>
    </source>
</evidence>
<dbReference type="Gene3D" id="1.20.1600.10">
    <property type="entry name" value="Outer membrane efflux proteins (OEP)"/>
    <property type="match status" value="1"/>
</dbReference>
<keyword evidence="4 9" id="KW-0812">Transmembrane</keyword>
<keyword evidence="5 9" id="KW-0472">Membrane</keyword>
<evidence type="ECO:0000256" key="11">
    <source>
        <dbReference type="SAM" id="MobiDB-lite"/>
    </source>
</evidence>
<keyword evidence="3 9" id="KW-1134">Transmembrane beta strand</keyword>
<evidence type="ECO:0000256" key="10">
    <source>
        <dbReference type="SAM" id="Coils"/>
    </source>
</evidence>
<evidence type="ECO:0000256" key="3">
    <source>
        <dbReference type="ARBA" id="ARBA00022452"/>
    </source>
</evidence>
<name>A0AAU7XVC7_9PSED</name>
<dbReference type="InterPro" id="IPR003423">
    <property type="entry name" value="OMP_efflux"/>
</dbReference>
<protein>
    <submittedName>
        <fullName evidence="12">Efflux transporter outer membrane subunit</fullName>
    </submittedName>
</protein>
<dbReference type="SUPFAM" id="SSF56954">
    <property type="entry name" value="Outer membrane efflux proteins (OEP)"/>
    <property type="match status" value="1"/>
</dbReference>
<evidence type="ECO:0000256" key="8">
    <source>
        <dbReference type="ARBA" id="ARBA00023288"/>
    </source>
</evidence>
<dbReference type="RefSeq" id="WP_350446246.1">
    <property type="nucleotide sequence ID" value="NZ_CP158373.1"/>
</dbReference>
<feature type="region of interest" description="Disordered" evidence="11">
    <location>
        <begin position="101"/>
        <end position="120"/>
    </location>
</feature>
<sequence length="474" mass="51050">MHRHALTASALLIALTLGGCSMAPTYERPEAPVAAHWNGPAAKADQAASELDWRTFIVDADLRRLVGEALANNRSLRQTLLDIEQARAQYRIQRADRVPGLSASASGNRQRVPGDLSSTGTSTVTSSYQVGVSLPEYELDLFGRVKSLTDSALEQYLATEEAGRSARIALVAEVTQAYLTYDGAQRRLALTRQTLESREDSLDLTAQRRAAGAATALDHQEALGLVEQARAELEANQRQKQQALNALVLLIGTPDAAKALPEAPRDELLLIQDIAPGAPSALLERRPDILAAEHRLKSRNADIGAARAAFFPRISLTGSYGSSSAEVSGLFDGGSRSWSFMPTLSLPIFDAGRNSANLDLAEVRKDAAVAAYEGSIQTAFREVADALAATDTLRREEAARRALANTSNETLKLAKARYEGGVDSHLRYLDAQRSSFVNDSTLIETSTQRQLALVDLFRALGGGWSGADARVESR</sequence>
<dbReference type="InterPro" id="IPR010131">
    <property type="entry name" value="MdtP/NodT-like"/>
</dbReference>
<reference evidence="12" key="1">
    <citation type="submission" date="2023-08" db="EMBL/GenBank/DDBJ databases">
        <title>Increased levels of nutrients transform a symbiont into a lethal pathobiont.</title>
        <authorList>
            <person name="Lachnit T."/>
            <person name="Ulrich L."/>
            <person name="Willmer F.M."/>
            <person name="Hasenbein T."/>
            <person name="Steiner L.X."/>
            <person name="Wolters M."/>
            <person name="Herbst E.M."/>
            <person name="Deines P."/>
        </authorList>
    </citation>
    <scope>NUCLEOTIDE SEQUENCE</scope>
    <source>
        <strain evidence="12">T3</strain>
    </source>
</reference>
<feature type="coiled-coil region" evidence="10">
    <location>
        <begin position="219"/>
        <end position="246"/>
    </location>
</feature>
<accession>A0AAU7XVC7</accession>
<dbReference type="PANTHER" id="PTHR30203:SF32">
    <property type="entry name" value="CATION EFFLUX SYSTEM PROTEIN CUSC"/>
    <property type="match status" value="1"/>
</dbReference>
<evidence type="ECO:0000313" key="12">
    <source>
        <dbReference type="EMBL" id="XBY61613.1"/>
    </source>
</evidence>
<feature type="chain" id="PRO_5043093371" evidence="9">
    <location>
        <begin position="24"/>
        <end position="474"/>
    </location>
</feature>
<keyword evidence="7" id="KW-0998">Cell outer membrane</keyword>
<keyword evidence="6 9" id="KW-0564">Palmitate</keyword>